<organism evidence="1 2">
    <name type="scientific">Metabacillus halosaccharovorans</name>
    <dbReference type="NCBI Taxonomy" id="930124"/>
    <lineage>
        <taxon>Bacteria</taxon>
        <taxon>Bacillati</taxon>
        <taxon>Bacillota</taxon>
        <taxon>Bacilli</taxon>
        <taxon>Bacillales</taxon>
        <taxon>Bacillaceae</taxon>
        <taxon>Metabacillus</taxon>
    </lineage>
</organism>
<evidence type="ECO:0000313" key="1">
    <source>
        <dbReference type="EMBL" id="MCV9885886.1"/>
    </source>
</evidence>
<dbReference type="EMBL" id="JAOYEY010000035">
    <property type="protein sequence ID" value="MCV9885886.1"/>
    <property type="molecule type" value="Genomic_DNA"/>
</dbReference>
<keyword evidence="2" id="KW-1185">Reference proteome</keyword>
<protein>
    <recommendedName>
        <fullName evidence="3">Spore coat protein</fullName>
    </recommendedName>
</protein>
<dbReference type="RefSeq" id="WP_264142585.1">
    <property type="nucleotide sequence ID" value="NZ_JAOYEY010000035.1"/>
</dbReference>
<gene>
    <name evidence="1" type="ORF">OIH86_09475</name>
</gene>
<evidence type="ECO:0000313" key="2">
    <source>
        <dbReference type="Proteomes" id="UP001526147"/>
    </source>
</evidence>
<comment type="caution">
    <text evidence="1">The sequence shown here is derived from an EMBL/GenBank/DDBJ whole genome shotgun (WGS) entry which is preliminary data.</text>
</comment>
<name>A0ABT3DG96_9BACI</name>
<reference evidence="1 2" key="1">
    <citation type="submission" date="2022-10" db="EMBL/GenBank/DDBJ databases">
        <title>Draft genome assembly of moderately radiation resistant bacterium Metabacillus halosaccharovorans.</title>
        <authorList>
            <person name="Pal S."/>
            <person name="Gopinathan A."/>
        </authorList>
    </citation>
    <scope>NUCLEOTIDE SEQUENCE [LARGE SCALE GENOMIC DNA]</scope>
    <source>
        <strain evidence="1 2">VITHBRA001</strain>
    </source>
</reference>
<dbReference type="Proteomes" id="UP001526147">
    <property type="component" value="Unassembled WGS sequence"/>
</dbReference>
<evidence type="ECO:0008006" key="3">
    <source>
        <dbReference type="Google" id="ProtNLM"/>
    </source>
</evidence>
<sequence length="67" mass="7849">MKQLTMKELSFIEDEIRAEEILGKTMNWCASLCDDQILKNELEKLAEQHQLNVASLSQYFNQSKMIQ</sequence>
<accession>A0ABT3DG96</accession>
<proteinExistence type="predicted"/>